<dbReference type="AlphaFoldDB" id="A0A0E0EVD9"/>
<dbReference type="Gramene" id="OMERI10G00820.1">
    <property type="protein sequence ID" value="OMERI10G00820.1"/>
    <property type="gene ID" value="OMERI10G00820"/>
</dbReference>
<dbReference type="Pfam" id="PF12274">
    <property type="entry name" value="DUF3615"/>
    <property type="match status" value="1"/>
</dbReference>
<organism evidence="2">
    <name type="scientific">Oryza meridionalis</name>
    <dbReference type="NCBI Taxonomy" id="40149"/>
    <lineage>
        <taxon>Eukaryota</taxon>
        <taxon>Viridiplantae</taxon>
        <taxon>Streptophyta</taxon>
        <taxon>Embryophyta</taxon>
        <taxon>Tracheophyta</taxon>
        <taxon>Spermatophyta</taxon>
        <taxon>Magnoliopsida</taxon>
        <taxon>Liliopsida</taxon>
        <taxon>Poales</taxon>
        <taxon>Poaceae</taxon>
        <taxon>BOP clade</taxon>
        <taxon>Oryzoideae</taxon>
        <taxon>Oryzeae</taxon>
        <taxon>Oryzinae</taxon>
        <taxon>Oryza</taxon>
    </lineage>
</organism>
<keyword evidence="3" id="KW-1185">Reference proteome</keyword>
<protein>
    <recommendedName>
        <fullName evidence="1">DUF3615 domain-containing protein</fullName>
    </recommendedName>
</protein>
<proteinExistence type="predicted"/>
<dbReference type="Gramene" id="OMERI10G00850.1">
    <property type="protein sequence ID" value="OMERI10G00850.1"/>
    <property type="gene ID" value="OMERI10G00850"/>
</dbReference>
<reference evidence="2" key="2">
    <citation type="submission" date="2018-05" db="EMBL/GenBank/DDBJ databases">
        <title>OmerRS3 (Oryza meridionalis Reference Sequence Version 3).</title>
        <authorList>
            <person name="Zhang J."/>
            <person name="Kudrna D."/>
            <person name="Lee S."/>
            <person name="Talag J."/>
            <person name="Welchert J."/>
            <person name="Wing R.A."/>
        </authorList>
    </citation>
    <scope>NUCLEOTIDE SEQUENCE [LARGE SCALE GENOMIC DNA]</scope>
    <source>
        <strain evidence="2">OR44</strain>
    </source>
</reference>
<name>A0A0E0EVD9_9ORYZ</name>
<feature type="domain" description="DUF3615" evidence="1">
    <location>
        <begin position="67"/>
        <end position="122"/>
    </location>
</feature>
<accession>A0A0E0EVD9</accession>
<dbReference type="Proteomes" id="UP000008021">
    <property type="component" value="Chromosome 10"/>
</dbReference>
<reference evidence="2" key="1">
    <citation type="submission" date="2015-04" db="UniProtKB">
        <authorList>
            <consortium name="EnsemblPlants"/>
        </authorList>
    </citation>
    <scope>IDENTIFICATION</scope>
</reference>
<dbReference type="PANTHER" id="PTHR33120:SF5">
    <property type="entry name" value="PIR2-LIKE HELICAL DOMAIN-CONTAINING PROTEIN"/>
    <property type="match status" value="1"/>
</dbReference>
<sequence length="167" mass="18604">MSLLVQEDRDGTLPPEDVGFLASVLLTEQKPSPQAFRKKSFWPVVVHGKMRSMAERSKTSAKVKAALNQHLPLDGFRYTHVNFLATEKSASPSSPVLFFAEFDNEKAEGESPVLCCKVDMPLPCADNLESMSVKNIGNVEYNTTKHLMTFKFTPGKVVFTSQWHANV</sequence>
<dbReference type="HOGENOM" id="CLU_1597081_0_0_1"/>
<dbReference type="PANTHER" id="PTHR33120">
    <property type="entry name" value="EXPRESSED PROTEIN-RELATED"/>
    <property type="match status" value="1"/>
</dbReference>
<evidence type="ECO:0000313" key="3">
    <source>
        <dbReference type="Proteomes" id="UP000008021"/>
    </source>
</evidence>
<dbReference type="InterPro" id="IPR022059">
    <property type="entry name" value="DUF3615"/>
</dbReference>
<dbReference type="EnsemblPlants" id="OMERI10G00820.1">
    <property type="protein sequence ID" value="OMERI10G00820.1"/>
    <property type="gene ID" value="OMERI10G00820"/>
</dbReference>
<evidence type="ECO:0000313" key="2">
    <source>
        <dbReference type="EnsemblPlants" id="OMERI10G00850.1"/>
    </source>
</evidence>
<dbReference type="EnsemblPlants" id="OMERI10G00850.1">
    <property type="protein sequence ID" value="OMERI10G00850.1"/>
    <property type="gene ID" value="OMERI10G00850"/>
</dbReference>
<evidence type="ECO:0000259" key="1">
    <source>
        <dbReference type="Pfam" id="PF12274"/>
    </source>
</evidence>